<name>W6MD94_9GAMM</name>
<evidence type="ECO:0000313" key="3">
    <source>
        <dbReference type="Proteomes" id="UP000035760"/>
    </source>
</evidence>
<dbReference type="AlphaFoldDB" id="W6MD94"/>
<feature type="compositionally biased region" description="Basic and acidic residues" evidence="1">
    <location>
        <begin position="30"/>
        <end position="39"/>
    </location>
</feature>
<organism evidence="2 3">
    <name type="scientific">Candidatus Competibacter denitrificans Run_A_D11</name>
    <dbReference type="NCBI Taxonomy" id="1400863"/>
    <lineage>
        <taxon>Bacteria</taxon>
        <taxon>Pseudomonadati</taxon>
        <taxon>Pseudomonadota</taxon>
        <taxon>Gammaproteobacteria</taxon>
        <taxon>Candidatus Competibacteraceae</taxon>
        <taxon>Candidatus Competibacter</taxon>
    </lineage>
</organism>
<reference evidence="2" key="2">
    <citation type="submission" date="2014-03" db="EMBL/GenBank/DDBJ databases">
        <title>Candidatus Competibacter-lineage genomes retrieved from metagenomes reveal functional metabolic diversity.</title>
        <authorList>
            <person name="McIlroy S.J."/>
            <person name="Albertsen M."/>
            <person name="Andresen E.K."/>
            <person name="Saunders A.M."/>
            <person name="Kristiansen R."/>
            <person name="Stokholm-Bjerregaard M."/>
            <person name="Nielsen K.L."/>
            <person name="Nielsen P.H."/>
        </authorList>
    </citation>
    <scope>NUCLEOTIDE SEQUENCE</scope>
    <source>
        <strain evidence="2">Run_A_D11</strain>
    </source>
</reference>
<feature type="compositionally biased region" description="Basic residues" evidence="1">
    <location>
        <begin position="104"/>
        <end position="114"/>
    </location>
</feature>
<proteinExistence type="predicted"/>
<feature type="region of interest" description="Disordered" evidence="1">
    <location>
        <begin position="22"/>
        <end position="46"/>
    </location>
</feature>
<sequence>MDPLAQLGVGFGRFCTEGDIETARFPPGRIEGHPGRGDGTRWGAFSKTGGAVTAGVHPPYGIIARLLERNGQRFTSMSDPEDPSGTVQGADVQHHGPQGGTRTGRFRSGTRGHR</sequence>
<accession>W6MD94</accession>
<keyword evidence="3" id="KW-1185">Reference proteome</keyword>
<evidence type="ECO:0000313" key="2">
    <source>
        <dbReference type="EMBL" id="CDI04750.1"/>
    </source>
</evidence>
<dbReference type="Proteomes" id="UP000035760">
    <property type="component" value="Unassembled WGS sequence"/>
</dbReference>
<comment type="caution">
    <text evidence="2">The sequence shown here is derived from an EMBL/GenBank/DDBJ whole genome shotgun (WGS) entry which is preliminary data.</text>
</comment>
<reference evidence="2" key="1">
    <citation type="submission" date="2013-07" db="EMBL/GenBank/DDBJ databases">
        <authorList>
            <person name="McIlroy S."/>
        </authorList>
    </citation>
    <scope>NUCLEOTIDE SEQUENCE [LARGE SCALE GENOMIC DNA]</scope>
    <source>
        <strain evidence="2">Run_A_D11</strain>
    </source>
</reference>
<dbReference type="EMBL" id="CBTJ020000118">
    <property type="protein sequence ID" value="CDI04750.1"/>
    <property type="molecule type" value="Genomic_DNA"/>
</dbReference>
<feature type="region of interest" description="Disordered" evidence="1">
    <location>
        <begin position="71"/>
        <end position="114"/>
    </location>
</feature>
<gene>
    <name evidence="2" type="ORF">BN873_p60010</name>
</gene>
<evidence type="ECO:0000256" key="1">
    <source>
        <dbReference type="SAM" id="MobiDB-lite"/>
    </source>
</evidence>
<protein>
    <submittedName>
        <fullName evidence="2">Uncharacterized protein</fullName>
    </submittedName>
</protein>